<dbReference type="InterPro" id="IPR035093">
    <property type="entry name" value="RelE/ParE_toxin_dom_sf"/>
</dbReference>
<comment type="caution">
    <text evidence="1">The sequence shown here is derived from an EMBL/GenBank/DDBJ whole genome shotgun (WGS) entry which is preliminary data.</text>
</comment>
<dbReference type="SUPFAM" id="SSF143011">
    <property type="entry name" value="RelE-like"/>
    <property type="match status" value="1"/>
</dbReference>
<accession>A0A5C5Z3F0</accession>
<protein>
    <recommendedName>
        <fullName evidence="3">mRNA interferase HigB</fullName>
    </recommendedName>
</protein>
<reference evidence="1 2" key="1">
    <citation type="submission" date="2019-02" db="EMBL/GenBank/DDBJ databases">
        <title>Deep-cultivation of Planctomycetes and their phenomic and genomic characterization uncovers novel biology.</title>
        <authorList>
            <person name="Wiegand S."/>
            <person name="Jogler M."/>
            <person name="Boedeker C."/>
            <person name="Pinto D."/>
            <person name="Vollmers J."/>
            <person name="Rivas-Marin E."/>
            <person name="Kohn T."/>
            <person name="Peeters S.H."/>
            <person name="Heuer A."/>
            <person name="Rast P."/>
            <person name="Oberbeckmann S."/>
            <person name="Bunk B."/>
            <person name="Jeske O."/>
            <person name="Meyerdierks A."/>
            <person name="Storesund J.E."/>
            <person name="Kallscheuer N."/>
            <person name="Luecker S."/>
            <person name="Lage O.M."/>
            <person name="Pohl T."/>
            <person name="Merkel B.J."/>
            <person name="Hornburger P."/>
            <person name="Mueller R.-W."/>
            <person name="Bruemmer F."/>
            <person name="Labrenz M."/>
            <person name="Spormann A.M."/>
            <person name="Op Den Camp H."/>
            <person name="Overmann J."/>
            <person name="Amann R."/>
            <person name="Jetten M.S.M."/>
            <person name="Mascher T."/>
            <person name="Medema M.H."/>
            <person name="Devos D.P."/>
            <person name="Kaster A.-K."/>
            <person name="Ovreas L."/>
            <person name="Rohde M."/>
            <person name="Galperin M.Y."/>
            <person name="Jogler C."/>
        </authorList>
    </citation>
    <scope>NUCLEOTIDE SEQUENCE [LARGE SCALE GENOMIC DNA]</scope>
    <source>
        <strain evidence="1 2">CA13</strain>
    </source>
</reference>
<name>A0A5C5Z3F0_9BACT</name>
<evidence type="ECO:0000313" key="1">
    <source>
        <dbReference type="EMBL" id="TWT81725.1"/>
    </source>
</evidence>
<dbReference type="RefSeq" id="WP_146397813.1">
    <property type="nucleotide sequence ID" value="NZ_SJPJ01000001.1"/>
</dbReference>
<evidence type="ECO:0000313" key="2">
    <source>
        <dbReference type="Proteomes" id="UP000315010"/>
    </source>
</evidence>
<sequence>MNHSASPAFWDCYKQLPDAIRTLADKNFTLLKADPHHPSLHFKKVGRYRSARVGRDFRALAVETDDGLLWFWIGNHAEYDRLIGT</sequence>
<proteinExistence type="predicted"/>
<dbReference type="AlphaFoldDB" id="A0A5C5Z3F0"/>
<evidence type="ECO:0008006" key="3">
    <source>
        <dbReference type="Google" id="ProtNLM"/>
    </source>
</evidence>
<dbReference type="Proteomes" id="UP000315010">
    <property type="component" value="Unassembled WGS sequence"/>
</dbReference>
<keyword evidence="2" id="KW-1185">Reference proteome</keyword>
<dbReference type="EMBL" id="SJPJ01000001">
    <property type="protein sequence ID" value="TWT81725.1"/>
    <property type="molecule type" value="Genomic_DNA"/>
</dbReference>
<organism evidence="1 2">
    <name type="scientific">Novipirellula herctigrandis</name>
    <dbReference type="NCBI Taxonomy" id="2527986"/>
    <lineage>
        <taxon>Bacteria</taxon>
        <taxon>Pseudomonadati</taxon>
        <taxon>Planctomycetota</taxon>
        <taxon>Planctomycetia</taxon>
        <taxon>Pirellulales</taxon>
        <taxon>Pirellulaceae</taxon>
        <taxon>Novipirellula</taxon>
    </lineage>
</organism>
<dbReference type="OrthoDB" id="129742at2"/>
<gene>
    <name evidence="1" type="ORF">CA13_31780</name>
</gene>